<dbReference type="InterPro" id="IPR000277">
    <property type="entry name" value="Cys/Met-Metab_PyrdxlP-dep_enz"/>
</dbReference>
<reference evidence="6 7" key="1">
    <citation type="journal article" date="2011" name="J. Bacteriol.">
        <title>Complete genome sequence of the cellulose-degrading bacterium Cellulosilyticum lentocellum.</title>
        <authorList>
            <consortium name="US DOE Joint Genome Institute"/>
            <person name="Miller D.A."/>
            <person name="Suen G."/>
            <person name="Bruce D."/>
            <person name="Copeland A."/>
            <person name="Cheng J.F."/>
            <person name="Detter C."/>
            <person name="Goodwin L.A."/>
            <person name="Han C.S."/>
            <person name="Hauser L.J."/>
            <person name="Land M.L."/>
            <person name="Lapidus A."/>
            <person name="Lucas S."/>
            <person name="Meincke L."/>
            <person name="Pitluck S."/>
            <person name="Tapia R."/>
            <person name="Teshima H."/>
            <person name="Woyke T."/>
            <person name="Fox B.G."/>
            <person name="Angert E.R."/>
            <person name="Currie C.R."/>
        </authorList>
    </citation>
    <scope>NUCLEOTIDE SEQUENCE [LARGE SCALE GENOMIC DNA]</scope>
    <source>
        <strain evidence="7">ATCC 49066 / DSM 5427 / NCIMB 11756 / RHM5</strain>
    </source>
</reference>
<dbReference type="Gene3D" id="3.90.1150.10">
    <property type="entry name" value="Aspartate Aminotransferase, domain 1"/>
    <property type="match status" value="2"/>
</dbReference>
<dbReference type="CDD" id="cd00614">
    <property type="entry name" value="CGS_like"/>
    <property type="match status" value="1"/>
</dbReference>
<feature type="modified residue" description="N6-(pyridoxal phosphate)lysine" evidence="4">
    <location>
        <position position="195"/>
    </location>
</feature>
<dbReference type="Proteomes" id="UP000008467">
    <property type="component" value="Chromosome"/>
</dbReference>
<proteinExistence type="inferred from homology"/>
<protein>
    <submittedName>
        <fullName evidence="6">Cys/Met metabolism pyridoxal-phosphate-dependent protein</fullName>
    </submittedName>
</protein>
<dbReference type="GO" id="GO:0005737">
    <property type="term" value="C:cytoplasm"/>
    <property type="evidence" value="ECO:0007669"/>
    <property type="project" value="TreeGrafter"/>
</dbReference>
<dbReference type="Gene3D" id="3.40.640.10">
    <property type="entry name" value="Type I PLP-dependent aspartate aminotransferase-like (Major domain)"/>
    <property type="match status" value="1"/>
</dbReference>
<dbReference type="AlphaFoldDB" id="F2JMS7"/>
<evidence type="ECO:0000313" key="6">
    <source>
        <dbReference type="EMBL" id="ADZ85842.1"/>
    </source>
</evidence>
<dbReference type="InterPro" id="IPR015421">
    <property type="entry name" value="PyrdxlP-dep_Trfase_major"/>
</dbReference>
<dbReference type="SUPFAM" id="SSF53383">
    <property type="entry name" value="PLP-dependent transferases"/>
    <property type="match status" value="1"/>
</dbReference>
<keyword evidence="7" id="KW-1185">Reference proteome</keyword>
<evidence type="ECO:0000313" key="7">
    <source>
        <dbReference type="Proteomes" id="UP000008467"/>
    </source>
</evidence>
<evidence type="ECO:0000256" key="3">
    <source>
        <dbReference type="ARBA" id="ARBA00022898"/>
    </source>
</evidence>
<dbReference type="GO" id="GO:0003962">
    <property type="term" value="F:cystathionine gamma-synthase activity"/>
    <property type="evidence" value="ECO:0007669"/>
    <property type="project" value="TreeGrafter"/>
</dbReference>
<comment type="cofactor">
    <cofactor evidence="1 5">
        <name>pyridoxal 5'-phosphate</name>
        <dbReference type="ChEBI" id="CHEBI:597326"/>
    </cofactor>
</comment>
<dbReference type="KEGG" id="cle:Clole_4170"/>
<dbReference type="HOGENOM" id="CLU_018986_2_0_9"/>
<dbReference type="FunFam" id="3.40.640.10:FF:000009">
    <property type="entry name" value="Cystathionine gamma-synthase homolog"/>
    <property type="match status" value="1"/>
</dbReference>
<dbReference type="EMBL" id="CP002582">
    <property type="protein sequence ID" value="ADZ85842.1"/>
    <property type="molecule type" value="Genomic_DNA"/>
</dbReference>
<dbReference type="PIRSF" id="PIRSF001434">
    <property type="entry name" value="CGS"/>
    <property type="match status" value="1"/>
</dbReference>
<dbReference type="GO" id="GO:0019346">
    <property type="term" value="P:transsulfuration"/>
    <property type="evidence" value="ECO:0007669"/>
    <property type="project" value="InterPro"/>
</dbReference>
<dbReference type="PROSITE" id="PS00868">
    <property type="entry name" value="CYS_MET_METAB_PP"/>
    <property type="match status" value="1"/>
</dbReference>
<sequence length="374" mass="40066">MKFESKVIHGGISEDAFTGAVNIPIYQTSTFRQEGIGKHKGFEYARTGNPTRQALEELIKDLEGGIAGFAFASGLAALSTVLMLFKTGDHILLSDNVYGGTFRVVDKVFVHLGISYSLVDTSDLEAVQKAITPTTKAIFIETPTNPLMKITDLSAISTLAKSHNLISVVDNTFLTPYLQRPIEHGIDIVVHSGTKYLGGHSDVVAGLVVVAHEDLKERLGFLQNAVGGILGPQDSFLLIRGIKTLAIRLEKAQANAKAIVDFLHTLPQVSKIYYPGLGAMISFELSDPEVALKLVENVKLIALAESLGGVESLICLPAAMTHASIPVEQRKALGITDGLLRLSVGIEDADDLITDLTHALNLSISEGGTSHALY</sequence>
<name>F2JMS7_CELLD</name>
<dbReference type="eggNOG" id="COG0626">
    <property type="taxonomic scope" value="Bacteria"/>
</dbReference>
<comment type="similarity">
    <text evidence="2 5">Belongs to the trans-sulfuration enzymes family.</text>
</comment>
<evidence type="ECO:0000256" key="5">
    <source>
        <dbReference type="RuleBase" id="RU362118"/>
    </source>
</evidence>
<dbReference type="Pfam" id="PF01053">
    <property type="entry name" value="Cys_Met_Meta_PP"/>
    <property type="match status" value="1"/>
</dbReference>
<accession>F2JMS7</accession>
<evidence type="ECO:0000256" key="2">
    <source>
        <dbReference type="ARBA" id="ARBA00009077"/>
    </source>
</evidence>
<dbReference type="PANTHER" id="PTHR11808:SF15">
    <property type="entry name" value="CYSTATHIONINE GAMMA-LYASE"/>
    <property type="match status" value="1"/>
</dbReference>
<evidence type="ECO:0000256" key="1">
    <source>
        <dbReference type="ARBA" id="ARBA00001933"/>
    </source>
</evidence>
<dbReference type="STRING" id="642492.Clole_4170"/>
<evidence type="ECO:0000256" key="4">
    <source>
        <dbReference type="PIRSR" id="PIRSR001434-2"/>
    </source>
</evidence>
<organism evidence="6 7">
    <name type="scientific">Cellulosilyticum lentocellum (strain ATCC 49066 / DSM 5427 / NCIMB 11756 / RHM5)</name>
    <name type="common">Clostridium lentocellum</name>
    <dbReference type="NCBI Taxonomy" id="642492"/>
    <lineage>
        <taxon>Bacteria</taxon>
        <taxon>Bacillati</taxon>
        <taxon>Bacillota</taxon>
        <taxon>Clostridia</taxon>
        <taxon>Lachnospirales</taxon>
        <taxon>Cellulosilyticaceae</taxon>
        <taxon>Cellulosilyticum</taxon>
    </lineage>
</organism>
<dbReference type="RefSeq" id="WP_013659113.1">
    <property type="nucleotide sequence ID" value="NC_015275.1"/>
</dbReference>
<keyword evidence="3 4" id="KW-0663">Pyridoxal phosphate</keyword>
<dbReference type="InterPro" id="IPR015424">
    <property type="entry name" value="PyrdxlP-dep_Trfase"/>
</dbReference>
<dbReference type="GO" id="GO:0004123">
    <property type="term" value="F:cystathionine gamma-lyase activity"/>
    <property type="evidence" value="ECO:0007669"/>
    <property type="project" value="TreeGrafter"/>
</dbReference>
<dbReference type="GO" id="GO:0019343">
    <property type="term" value="P:cysteine biosynthetic process via cystathionine"/>
    <property type="evidence" value="ECO:0007669"/>
    <property type="project" value="TreeGrafter"/>
</dbReference>
<dbReference type="InterPro" id="IPR015422">
    <property type="entry name" value="PyrdxlP-dep_Trfase_small"/>
</dbReference>
<gene>
    <name evidence="6" type="ordered locus">Clole_4170</name>
</gene>
<dbReference type="GO" id="GO:0030170">
    <property type="term" value="F:pyridoxal phosphate binding"/>
    <property type="evidence" value="ECO:0007669"/>
    <property type="project" value="InterPro"/>
</dbReference>
<dbReference type="InterPro" id="IPR054542">
    <property type="entry name" value="Cys_met_metab_PP"/>
</dbReference>
<dbReference type="PANTHER" id="PTHR11808">
    <property type="entry name" value="TRANS-SULFURATION ENZYME FAMILY MEMBER"/>
    <property type="match status" value="1"/>
</dbReference>